<keyword evidence="4" id="KW-1015">Disulfide bond</keyword>
<dbReference type="Pfam" id="PF00545">
    <property type="entry name" value="Ribonuclease"/>
    <property type="match status" value="1"/>
</dbReference>
<evidence type="ECO:0000256" key="3">
    <source>
        <dbReference type="ARBA" id="ARBA00022801"/>
    </source>
</evidence>
<keyword evidence="7" id="KW-1185">Reference proteome</keyword>
<accession>A0AA38KCC4</accession>
<organism evidence="6 7">
    <name type="scientific">Lentinula aff. detonsa</name>
    <dbReference type="NCBI Taxonomy" id="2804958"/>
    <lineage>
        <taxon>Eukaryota</taxon>
        <taxon>Fungi</taxon>
        <taxon>Dikarya</taxon>
        <taxon>Basidiomycota</taxon>
        <taxon>Agaricomycotina</taxon>
        <taxon>Agaricomycetes</taxon>
        <taxon>Agaricomycetidae</taxon>
        <taxon>Agaricales</taxon>
        <taxon>Marasmiineae</taxon>
        <taxon>Omphalotaceae</taxon>
        <taxon>Lentinula</taxon>
    </lineage>
</organism>
<gene>
    <name evidence="6" type="ORF">GGU10DRAFT_366462</name>
</gene>
<evidence type="ECO:0000256" key="4">
    <source>
        <dbReference type="ARBA" id="ARBA00023157"/>
    </source>
</evidence>
<evidence type="ECO:0000256" key="1">
    <source>
        <dbReference type="ARBA" id="ARBA00022722"/>
    </source>
</evidence>
<dbReference type="InterPro" id="IPR000026">
    <property type="entry name" value="N1-like"/>
</dbReference>
<reference evidence="6" key="1">
    <citation type="submission" date="2022-08" db="EMBL/GenBank/DDBJ databases">
        <authorList>
            <consortium name="DOE Joint Genome Institute"/>
            <person name="Min B."/>
            <person name="Riley R."/>
            <person name="Sierra-Patev S."/>
            <person name="Naranjo-Ortiz M."/>
            <person name="Looney B."/>
            <person name="Konkel Z."/>
            <person name="Slot J.C."/>
            <person name="Sakamoto Y."/>
            <person name="Steenwyk J.L."/>
            <person name="Rokas A."/>
            <person name="Carro J."/>
            <person name="Camarero S."/>
            <person name="Ferreira P."/>
            <person name="Molpeceres G."/>
            <person name="Ruiz-Duenas F.J."/>
            <person name="Serrano A."/>
            <person name="Henrissat B."/>
            <person name="Drula E."/>
            <person name="Hughes K.W."/>
            <person name="Mata J.L."/>
            <person name="Ishikawa N.K."/>
            <person name="Vargas-Isla R."/>
            <person name="Ushijima S."/>
            <person name="Smith C.A."/>
            <person name="Ahrendt S."/>
            <person name="Andreopoulos W."/>
            <person name="He G."/>
            <person name="Labutti K."/>
            <person name="Lipzen A."/>
            <person name="Ng V."/>
            <person name="Sandor L."/>
            <person name="Barry K."/>
            <person name="Martinez A.T."/>
            <person name="Xiao Y."/>
            <person name="Gibbons J.G."/>
            <person name="Terashima K."/>
            <person name="Hibbett D.S."/>
            <person name="Grigoriev I.V."/>
        </authorList>
    </citation>
    <scope>NUCLEOTIDE SEQUENCE</scope>
    <source>
        <strain evidence="6">TFB10291</strain>
    </source>
</reference>
<evidence type="ECO:0000256" key="5">
    <source>
        <dbReference type="ARBA" id="ARBA00023239"/>
    </source>
</evidence>
<dbReference type="GO" id="GO:0016829">
    <property type="term" value="F:lyase activity"/>
    <property type="evidence" value="ECO:0007669"/>
    <property type="project" value="UniProtKB-KW"/>
</dbReference>
<evidence type="ECO:0000256" key="2">
    <source>
        <dbReference type="ARBA" id="ARBA00022759"/>
    </source>
</evidence>
<dbReference type="EMBL" id="MU793549">
    <property type="protein sequence ID" value="KAJ3781528.1"/>
    <property type="molecule type" value="Genomic_DNA"/>
</dbReference>
<dbReference type="PANTHER" id="PTHR42104">
    <property type="entry name" value="EXTRACELLULAR GUANYL-SPECIFIC RIBONUCLEASE RNTA (AFU_ORTHOLOGUE AFUA_4G03230)"/>
    <property type="match status" value="1"/>
</dbReference>
<keyword evidence="3" id="KW-0378">Hydrolase</keyword>
<dbReference type="Proteomes" id="UP001163798">
    <property type="component" value="Unassembled WGS sequence"/>
</dbReference>
<comment type="caution">
    <text evidence="6">The sequence shown here is derived from an EMBL/GenBank/DDBJ whole genome shotgun (WGS) entry which is preliminary data.</text>
</comment>
<dbReference type="Gene3D" id="3.10.450.30">
    <property type="entry name" value="Microbial ribonucleases"/>
    <property type="match status" value="1"/>
</dbReference>
<dbReference type="PANTHER" id="PTHR42104:SF1">
    <property type="entry name" value="EXTRACELLULAR GUANYL-SPECIFIC RIBONUCLEASE RNTA (AFU_ORTHOLOGUE AFUA_4G03230)"/>
    <property type="match status" value="1"/>
</dbReference>
<dbReference type="AlphaFoldDB" id="A0AA38KCC4"/>
<keyword evidence="1" id="KW-0540">Nuclease</keyword>
<dbReference type="CDD" id="cd00606">
    <property type="entry name" value="fungal_RNase"/>
    <property type="match status" value="1"/>
</dbReference>
<evidence type="ECO:0000313" key="6">
    <source>
        <dbReference type="EMBL" id="KAJ3781528.1"/>
    </source>
</evidence>
<proteinExistence type="predicted"/>
<keyword evidence="2" id="KW-0255">Endonuclease</keyword>
<sequence>MKQIHSPLLSRSPSTPVRSVNVNMFTIRTILFASSVILATVTLATAVQDLQVTRSLPEGDVTCGSTVYTLSEVESAVSGGFDHLDDPIGEDSYPHIYHDYEDLDMYCSGSTWYEYPILKGGTAYSGGDPGADRIVFNPSGTYCAVITHTGASDDDFLACKGD</sequence>
<protein>
    <submittedName>
        <fullName evidence="6">Ribonuclease/ribotoxin</fullName>
    </submittedName>
</protein>
<dbReference type="GO" id="GO:0016787">
    <property type="term" value="F:hydrolase activity"/>
    <property type="evidence" value="ECO:0007669"/>
    <property type="project" value="UniProtKB-KW"/>
</dbReference>
<dbReference type="GO" id="GO:0003723">
    <property type="term" value="F:RNA binding"/>
    <property type="evidence" value="ECO:0007669"/>
    <property type="project" value="InterPro"/>
</dbReference>
<keyword evidence="5" id="KW-0456">Lyase</keyword>
<dbReference type="GO" id="GO:0004521">
    <property type="term" value="F:RNA endonuclease activity"/>
    <property type="evidence" value="ECO:0007669"/>
    <property type="project" value="InterPro"/>
</dbReference>
<dbReference type="SUPFAM" id="SSF53933">
    <property type="entry name" value="Microbial ribonucleases"/>
    <property type="match status" value="1"/>
</dbReference>
<name>A0AA38KCC4_9AGAR</name>
<evidence type="ECO:0000313" key="7">
    <source>
        <dbReference type="Proteomes" id="UP001163798"/>
    </source>
</evidence>
<dbReference type="InterPro" id="IPR016191">
    <property type="entry name" value="Ribonuclease/ribotoxin"/>
</dbReference>